<dbReference type="InterPro" id="IPR013783">
    <property type="entry name" value="Ig-like_fold"/>
</dbReference>
<dbReference type="Gene3D" id="2.60.40.10">
    <property type="entry name" value="Immunoglobulins"/>
    <property type="match status" value="1"/>
</dbReference>
<organism evidence="3 4">
    <name type="scientific">Callipepla squamata</name>
    <name type="common">Scaled quail</name>
    <dbReference type="NCBI Taxonomy" id="9009"/>
    <lineage>
        <taxon>Eukaryota</taxon>
        <taxon>Metazoa</taxon>
        <taxon>Chordata</taxon>
        <taxon>Craniata</taxon>
        <taxon>Vertebrata</taxon>
        <taxon>Euteleostomi</taxon>
        <taxon>Archelosauria</taxon>
        <taxon>Archosauria</taxon>
        <taxon>Dinosauria</taxon>
        <taxon>Saurischia</taxon>
        <taxon>Theropoda</taxon>
        <taxon>Coelurosauria</taxon>
        <taxon>Aves</taxon>
        <taxon>Neognathae</taxon>
        <taxon>Galloanserae</taxon>
        <taxon>Galliformes</taxon>
        <taxon>Odontophoridae</taxon>
        <taxon>Callipepla</taxon>
    </lineage>
</organism>
<gene>
    <name evidence="3" type="ORF">ASZ78_001234</name>
</gene>
<dbReference type="Proteomes" id="UP000198323">
    <property type="component" value="Unassembled WGS sequence"/>
</dbReference>
<comment type="caution">
    <text evidence="3">The sequence shown here is derived from an EMBL/GenBank/DDBJ whole genome shotgun (WGS) entry which is preliminary data.</text>
</comment>
<dbReference type="EMBL" id="MCFN01000301">
    <property type="protein sequence ID" value="OXB60969.1"/>
    <property type="molecule type" value="Genomic_DNA"/>
</dbReference>
<evidence type="ECO:0000259" key="1">
    <source>
        <dbReference type="Pfam" id="PF24778"/>
    </source>
</evidence>
<dbReference type="Pfam" id="PF24778">
    <property type="entry name" value="Ig-CFAP74_3rd"/>
    <property type="match status" value="1"/>
</dbReference>
<dbReference type="PANTHER" id="PTHR22538">
    <property type="entry name" value="CILIA- AND FLAGELLA-ASSOCIATED PROTEIN 74"/>
    <property type="match status" value="1"/>
</dbReference>
<dbReference type="STRING" id="9009.A0A226N148"/>
<sequence length="243" mass="27297">MHKKEINLDHNPMRKCFPCSDSSSVKILAVVVLVDCFHFCGEAILARRRSYLGRWLLHGSLIKSFLDKHSCPARCSLPEDAGNYFNEETNVLEAPVTIWIAGNTKPINFTVHAIVTTSDLEISPAEINFGYCTIYEAVWTSVTLTNKSILPWEFGFVGLPEFVEVQPNDGLGVLLPLESLTLHVIFKASKAEEYSFELTCKSEVNRYVKKLLEQYLVQKSISQLTSTIHISLSSEEIPATVTR</sequence>
<protein>
    <submittedName>
        <fullName evidence="3">Uncharacterized protein</fullName>
    </submittedName>
</protein>
<proteinExistence type="predicted"/>
<feature type="domain" description="CFAP74 fourth Ig-like" evidence="2">
    <location>
        <begin position="122"/>
        <end position="208"/>
    </location>
</feature>
<dbReference type="InterPro" id="IPR056307">
    <property type="entry name" value="Ig-CFAP74_3rd"/>
</dbReference>
<name>A0A226N148_CALSU</name>
<dbReference type="AlphaFoldDB" id="A0A226N148"/>
<evidence type="ECO:0000259" key="2">
    <source>
        <dbReference type="Pfam" id="PF24798"/>
    </source>
</evidence>
<dbReference type="PANTHER" id="PTHR22538:SF0">
    <property type="entry name" value="CILIA- AND FLAGELLA-ASSOCIATED PROTEIN 74"/>
    <property type="match status" value="1"/>
</dbReference>
<accession>A0A226N148</accession>
<keyword evidence="4" id="KW-1185">Reference proteome</keyword>
<reference evidence="3 4" key="1">
    <citation type="submission" date="2016-07" db="EMBL/GenBank/DDBJ databases">
        <title>Disparate Historic Effective Population Sizes Predicted by Modern Levels of Genome Diversity for the Scaled Quail (Callipepla squamata) and the Northern Bobwhite (Colinus virginianus): Inferences from First and Second Generation Draft Genome Assemblies for Sympatric New World Quail.</title>
        <authorList>
            <person name="Oldeschulte D.L."/>
            <person name="Halley Y.A."/>
            <person name="Bhattarai E.K."/>
            <person name="Brashear W.A."/>
            <person name="Hill J."/>
            <person name="Metz R.P."/>
            <person name="Johnson C.D."/>
            <person name="Rollins D."/>
            <person name="Peterson M.J."/>
            <person name="Bickhart D.M."/>
            <person name="Decker J.E."/>
            <person name="Seabury C.M."/>
        </authorList>
    </citation>
    <scope>NUCLEOTIDE SEQUENCE [LARGE SCALE GENOMIC DNA]</scope>
    <source>
        <strain evidence="3 4">Texas</strain>
        <tissue evidence="3">Leg muscle</tissue>
    </source>
</reference>
<dbReference type="Pfam" id="PF24798">
    <property type="entry name" value="Ig-CFAP74_4th"/>
    <property type="match status" value="1"/>
</dbReference>
<dbReference type="InterPro" id="IPR056310">
    <property type="entry name" value="Ig-CFAP74_4th"/>
</dbReference>
<feature type="domain" description="CFAP74 third Ig-like" evidence="1">
    <location>
        <begin position="73"/>
        <end position="116"/>
    </location>
</feature>
<evidence type="ECO:0000313" key="4">
    <source>
        <dbReference type="Proteomes" id="UP000198323"/>
    </source>
</evidence>
<evidence type="ECO:0000313" key="3">
    <source>
        <dbReference type="EMBL" id="OXB60969.1"/>
    </source>
</evidence>
<dbReference type="OrthoDB" id="545169at2759"/>